<dbReference type="EMBL" id="EU189202">
    <property type="protein sequence ID" value="ABY57292.1"/>
    <property type="molecule type" value="Genomic_RNA"/>
</dbReference>
<sequence>MERTLRAGVSRNTAVNASQQILRGFYLLRCNISADARQATKAVQSHFPMLQRVTRMLSPLSALSADRTLRPVDVKNTLSRDIKTISDYALVCHHPIDLPSTMTATGLERARFVVDNLSKLGADLTHVLPASAATYSPAVLANTIARMMAGFVPVSGDDFSLDGDIDLLAAELVPFSFVLPYMISDSELAMVPPPATCEEMLESLSLLNRLDASFGIESKSDQRMTKDAAEMSSRSLNELPLHNRRGRIPWKIMLTLLAVQLKHELDNLGEQRAELQSNSHVTTFGGKLFQQMSIFVPIDSDLLQLSLAIKDMGLAMNPAQVYSKWQSIRSGTPVLDLSGTKVEVKFGSWTLKKGDETLITVRPAKMA</sequence>
<name>B6REZ7_9REOV</name>
<proteinExistence type="predicted"/>
<accession>B6REZ7</accession>
<evidence type="ECO:0000313" key="2">
    <source>
        <dbReference type="EMBL" id="ABY57292.1"/>
    </source>
</evidence>
<dbReference type="GO" id="GO:0003968">
    <property type="term" value="F:RNA-directed RNA polymerase activity"/>
    <property type="evidence" value="ECO:0007669"/>
    <property type="project" value="InterPro"/>
</dbReference>
<protein>
    <submittedName>
        <fullName evidence="2">Nonstructural protein sigma NS1</fullName>
    </submittedName>
</protein>
<organism evidence="2">
    <name type="scientific">Psittacine orthoreovirus SRK/Germany/2007</name>
    <dbReference type="NCBI Taxonomy" id="529100"/>
    <lineage>
        <taxon>Viruses</taxon>
        <taxon>Riboviria</taxon>
        <taxon>Orthornavirae</taxon>
        <taxon>Duplornaviricota</taxon>
        <taxon>Resentoviricetes</taxon>
        <taxon>Reovirales</taxon>
        <taxon>Spinareoviridae</taxon>
        <taxon>Orthoreovirus</taxon>
        <taxon>Orthoreovirus neoavis</taxon>
        <taxon>Neoavian orthoreovirus</taxon>
    </lineage>
</organism>
<dbReference type="InterPro" id="IPR002507">
    <property type="entry name" value="Reovirus_polyG_pol"/>
</dbReference>
<reference evidence="2" key="1">
    <citation type="journal article" date="2008" name="Avian Dis.">
        <title>Sequence analysis of four double-stranded RNA genomic segments reveals an orthoreovirus with a unique genotype infecting psittaciformes.</title>
        <authorList>
            <person name="de Kloet S.R."/>
        </authorList>
    </citation>
    <scope>NUCLEOTIDE SEQUENCE</scope>
    <source>
        <strain evidence="2">PsRVGe01</strain>
    </source>
</reference>
<evidence type="ECO:0000256" key="1">
    <source>
        <dbReference type="ARBA" id="ARBA00022884"/>
    </source>
</evidence>
<dbReference type="Proteomes" id="UP001055285">
    <property type="component" value="Genome"/>
</dbReference>
<keyword evidence="1" id="KW-0694">RNA-binding</keyword>
<dbReference type="Pfam" id="PF01518">
    <property type="entry name" value="PolyG_pol"/>
    <property type="match status" value="1"/>
</dbReference>
<dbReference type="GO" id="GO:0003727">
    <property type="term" value="F:single-stranded RNA binding"/>
    <property type="evidence" value="ECO:0007669"/>
    <property type="project" value="InterPro"/>
</dbReference>